<evidence type="ECO:0000313" key="9">
    <source>
        <dbReference type="Proteomes" id="UP000824150"/>
    </source>
</evidence>
<dbReference type="PANTHER" id="PTHR32432:SF4">
    <property type="entry name" value="CELL DIVISION PROTEIN FTSA"/>
    <property type="match status" value="1"/>
</dbReference>
<name>A0A9E2NT71_9GAMM</name>
<keyword evidence="2 5" id="KW-0132">Cell division</keyword>
<dbReference type="InterPro" id="IPR003494">
    <property type="entry name" value="SHS2_FtsA"/>
</dbReference>
<accession>A0A9E2NT71</accession>
<dbReference type="InterPro" id="IPR020823">
    <property type="entry name" value="Cell_div_FtsA"/>
</dbReference>
<dbReference type="InterPro" id="IPR050696">
    <property type="entry name" value="FtsA/MreB"/>
</dbReference>
<dbReference type="Pfam" id="PF02491">
    <property type="entry name" value="SHS2_FTSA"/>
    <property type="match status" value="1"/>
</dbReference>
<dbReference type="Proteomes" id="UP000824150">
    <property type="component" value="Unassembled WGS sequence"/>
</dbReference>
<dbReference type="Gene3D" id="3.30.420.40">
    <property type="match status" value="2"/>
</dbReference>
<evidence type="ECO:0000256" key="5">
    <source>
        <dbReference type="HAMAP-Rule" id="MF_02033"/>
    </source>
</evidence>
<comment type="function">
    <text evidence="5 6">Cell division protein that is involved in the assembly of the Z ring. May serve as a membrane anchor for the Z ring.</text>
</comment>
<keyword evidence="4 5" id="KW-0131">Cell cycle</keyword>
<reference evidence="8" key="2">
    <citation type="submission" date="2021-04" db="EMBL/GenBank/DDBJ databases">
        <authorList>
            <person name="Gilroy R."/>
        </authorList>
    </citation>
    <scope>NUCLEOTIDE SEQUENCE</scope>
    <source>
        <strain evidence="8">687</strain>
    </source>
</reference>
<dbReference type="GO" id="GO:0009898">
    <property type="term" value="C:cytoplasmic side of plasma membrane"/>
    <property type="evidence" value="ECO:0007669"/>
    <property type="project" value="UniProtKB-UniRule"/>
</dbReference>
<dbReference type="NCBIfam" id="TIGR01174">
    <property type="entry name" value="ftsA"/>
    <property type="match status" value="1"/>
</dbReference>
<dbReference type="GO" id="GO:0032153">
    <property type="term" value="C:cell division site"/>
    <property type="evidence" value="ECO:0007669"/>
    <property type="project" value="UniProtKB-UniRule"/>
</dbReference>
<sequence length="442" mass="47735">MFAKNKSKTAAIERGTERSLLIGIDIGTSWLRLIAGTVDADGAVTVRFYREVKSSGMNAGSVSDLFALSDALTLLMQDVEPKLGHALDHCLLGIAGRHIESRNEHGTATVQNRIVSRVDRDHCIENARSVKLTEGNHIIHVIPQFYTCDNGSEIINPIGLSAMRVEVQVHIISCSRDQENNLRSAIQRVSSDVMIDRFVFTGIAAADAVLSLDDKNIGVCLIDYGAGTVNVAVYDRQRLIISFGLERGGNAITRAIALRYGLPLSLAEEIKCKYGAASSTLLSESDRKMSLQVSVGGADGQDEKVFISKADLADVIASGLQDVFNAVSDQIEHCSRDMGIVLNLGAGFVLTGGVAKTRSIEKLATLALSPNGYDLVKVKVGNPRGVTWCDDSPVGPDKAVSVGLLRFGRSDLDDRLQGEQGAQQEKGSSLWAKIKEWFHKEL</sequence>
<dbReference type="SMART" id="SM00842">
    <property type="entry name" value="FtsA"/>
    <property type="match status" value="1"/>
</dbReference>
<keyword evidence="1 5" id="KW-1003">Cell membrane</keyword>
<comment type="similarity">
    <text evidence="5 6">Belongs to the FtsA/MreB family.</text>
</comment>
<evidence type="ECO:0000259" key="7">
    <source>
        <dbReference type="SMART" id="SM00842"/>
    </source>
</evidence>
<dbReference type="PANTHER" id="PTHR32432">
    <property type="entry name" value="CELL DIVISION PROTEIN FTSA-RELATED"/>
    <property type="match status" value="1"/>
</dbReference>
<dbReference type="Pfam" id="PF14450">
    <property type="entry name" value="FtsA"/>
    <property type="match status" value="1"/>
</dbReference>
<evidence type="ECO:0000256" key="1">
    <source>
        <dbReference type="ARBA" id="ARBA00022475"/>
    </source>
</evidence>
<evidence type="ECO:0000256" key="2">
    <source>
        <dbReference type="ARBA" id="ARBA00022618"/>
    </source>
</evidence>
<proteinExistence type="inferred from homology"/>
<keyword evidence="3 5" id="KW-0472">Membrane</keyword>
<dbReference type="EMBL" id="JAHLFG010000018">
    <property type="protein sequence ID" value="MBU3826174.1"/>
    <property type="molecule type" value="Genomic_DNA"/>
</dbReference>
<dbReference type="PIRSF" id="PIRSF003101">
    <property type="entry name" value="FtsA"/>
    <property type="match status" value="1"/>
</dbReference>
<dbReference type="GO" id="GO:0043093">
    <property type="term" value="P:FtsZ-dependent cytokinesis"/>
    <property type="evidence" value="ECO:0007669"/>
    <property type="project" value="UniProtKB-UniRule"/>
</dbReference>
<comment type="caution">
    <text evidence="8">The sequence shown here is derived from an EMBL/GenBank/DDBJ whole genome shotgun (WGS) entry which is preliminary data.</text>
</comment>
<dbReference type="AlphaFoldDB" id="A0A9E2NT71"/>
<evidence type="ECO:0000256" key="6">
    <source>
        <dbReference type="PIRNR" id="PIRNR003101"/>
    </source>
</evidence>
<dbReference type="Gene3D" id="3.30.1490.110">
    <property type="match status" value="1"/>
</dbReference>
<organism evidence="8 9">
    <name type="scientific">Candidatus Anaerobiospirillum merdipullorum</name>
    <dbReference type="NCBI Taxonomy" id="2838450"/>
    <lineage>
        <taxon>Bacteria</taxon>
        <taxon>Pseudomonadati</taxon>
        <taxon>Pseudomonadota</taxon>
        <taxon>Gammaproteobacteria</taxon>
        <taxon>Aeromonadales</taxon>
        <taxon>Succinivibrionaceae</taxon>
        <taxon>Anaerobiospirillum</taxon>
    </lineage>
</organism>
<gene>
    <name evidence="5 8" type="primary">ftsA</name>
    <name evidence="8" type="ORF">IAA31_01580</name>
</gene>
<evidence type="ECO:0000313" key="8">
    <source>
        <dbReference type="EMBL" id="MBU3826174.1"/>
    </source>
</evidence>
<dbReference type="SUPFAM" id="SSF53067">
    <property type="entry name" value="Actin-like ATPase domain"/>
    <property type="match status" value="2"/>
</dbReference>
<protein>
    <recommendedName>
        <fullName evidence="5 6">Cell division protein FtsA</fullName>
    </recommendedName>
</protein>
<dbReference type="HAMAP" id="MF_02033">
    <property type="entry name" value="FtsA"/>
    <property type="match status" value="1"/>
</dbReference>
<dbReference type="InterPro" id="IPR043129">
    <property type="entry name" value="ATPase_NBD"/>
</dbReference>
<evidence type="ECO:0000256" key="4">
    <source>
        <dbReference type="ARBA" id="ARBA00023306"/>
    </source>
</evidence>
<reference evidence="8" key="1">
    <citation type="journal article" date="2021" name="PeerJ">
        <title>Extensive microbial diversity within the chicken gut microbiome revealed by metagenomics and culture.</title>
        <authorList>
            <person name="Gilroy R."/>
            <person name="Ravi A."/>
            <person name="Getino M."/>
            <person name="Pursley I."/>
            <person name="Horton D.L."/>
            <person name="Alikhan N.F."/>
            <person name="Baker D."/>
            <person name="Gharbi K."/>
            <person name="Hall N."/>
            <person name="Watson M."/>
            <person name="Adriaenssens E.M."/>
            <person name="Foster-Nyarko E."/>
            <person name="Jarju S."/>
            <person name="Secka A."/>
            <person name="Antonio M."/>
            <person name="Oren A."/>
            <person name="Chaudhuri R.R."/>
            <person name="La Ragione R."/>
            <person name="Hildebrand F."/>
            <person name="Pallen M.J."/>
        </authorList>
    </citation>
    <scope>NUCLEOTIDE SEQUENCE</scope>
    <source>
        <strain evidence="8">687</strain>
    </source>
</reference>
<feature type="domain" description="SHS2" evidence="7">
    <location>
        <begin position="21"/>
        <end position="209"/>
    </location>
</feature>
<comment type="subunit">
    <text evidence="5">Self-interacts. Interacts with FtsZ.</text>
</comment>
<comment type="subcellular location">
    <subcellularLocation>
        <location evidence="5">Cell membrane</location>
        <topology evidence="5">Peripheral membrane protein</topology>
        <orientation evidence="5">Cytoplasmic side</orientation>
    </subcellularLocation>
    <text evidence="5">Localizes to the Z ring in an FtsZ-dependent manner. Targeted to the membrane through a conserved C-terminal amphipathic helix.</text>
</comment>
<evidence type="ECO:0000256" key="3">
    <source>
        <dbReference type="ARBA" id="ARBA00023136"/>
    </source>
</evidence>